<evidence type="ECO:0000313" key="3">
    <source>
        <dbReference type="Proteomes" id="UP000663760"/>
    </source>
</evidence>
<proteinExistence type="predicted"/>
<organism evidence="2 3">
    <name type="scientific">Spirodela intermedia</name>
    <name type="common">Intermediate duckweed</name>
    <dbReference type="NCBI Taxonomy" id="51605"/>
    <lineage>
        <taxon>Eukaryota</taxon>
        <taxon>Viridiplantae</taxon>
        <taxon>Streptophyta</taxon>
        <taxon>Embryophyta</taxon>
        <taxon>Tracheophyta</taxon>
        <taxon>Spermatophyta</taxon>
        <taxon>Magnoliopsida</taxon>
        <taxon>Liliopsida</taxon>
        <taxon>Araceae</taxon>
        <taxon>Lemnoideae</taxon>
        <taxon>Spirodela</taxon>
    </lineage>
</organism>
<dbReference type="EMBL" id="LR746274">
    <property type="protein sequence ID" value="CAA7405542.1"/>
    <property type="molecule type" value="Genomic_DNA"/>
</dbReference>
<evidence type="ECO:0000256" key="1">
    <source>
        <dbReference type="SAM" id="MobiDB-lite"/>
    </source>
</evidence>
<protein>
    <submittedName>
        <fullName evidence="2">Uncharacterized protein</fullName>
    </submittedName>
</protein>
<keyword evidence="3" id="KW-1185">Reference proteome</keyword>
<gene>
    <name evidence="2" type="ORF">SI8410_11016220</name>
</gene>
<name>A0A7I8L6Y2_SPIIN</name>
<feature type="region of interest" description="Disordered" evidence="1">
    <location>
        <begin position="40"/>
        <end position="87"/>
    </location>
</feature>
<feature type="compositionally biased region" description="Basic and acidic residues" evidence="1">
    <location>
        <begin position="69"/>
        <end position="87"/>
    </location>
</feature>
<reference evidence="2" key="1">
    <citation type="submission" date="2020-02" db="EMBL/GenBank/DDBJ databases">
        <authorList>
            <person name="Scholz U."/>
            <person name="Mascher M."/>
            <person name="Fiebig A."/>
        </authorList>
    </citation>
    <scope>NUCLEOTIDE SEQUENCE</scope>
</reference>
<evidence type="ECO:0000313" key="2">
    <source>
        <dbReference type="EMBL" id="CAA7405542.1"/>
    </source>
</evidence>
<accession>A0A7I8L6Y2</accession>
<dbReference type="Proteomes" id="UP000663760">
    <property type="component" value="Chromosome 11"/>
</dbReference>
<sequence length="87" mass="10258">MIQCKRRQLNSRRAKEYSNIGSLSTAAYWRNRTMFLQRGYDHQRGGEQDLSPPLHELEATKETPLSRVQPDRGTRAKMKDPEFRYTT</sequence>
<dbReference type="AlphaFoldDB" id="A0A7I8L6Y2"/>